<dbReference type="InterPro" id="IPR006140">
    <property type="entry name" value="D-isomer_DH_NAD-bd"/>
</dbReference>
<dbReference type="CDD" id="cd12173">
    <property type="entry name" value="PGDH_4"/>
    <property type="match status" value="1"/>
</dbReference>
<evidence type="ECO:0000256" key="6">
    <source>
        <dbReference type="ARBA" id="ARBA00023027"/>
    </source>
</evidence>
<dbReference type="EMBL" id="AP025592">
    <property type="protein sequence ID" value="BDG08091.1"/>
    <property type="molecule type" value="Genomic_DNA"/>
</dbReference>
<keyword evidence="10" id="KW-0028">Amino-acid biosynthesis</keyword>
<dbReference type="NCBIfam" id="TIGR01327">
    <property type="entry name" value="PGDH"/>
    <property type="match status" value="1"/>
</dbReference>
<dbReference type="PANTHER" id="PTHR42789:SF1">
    <property type="entry name" value="D-ISOMER SPECIFIC 2-HYDROXYACID DEHYDROGENASE FAMILY PROTEIN (AFU_ORTHOLOGUE AFUA_6G10090)"/>
    <property type="match status" value="1"/>
</dbReference>
<protein>
    <recommendedName>
        <fullName evidence="4 10">D-3-phosphoglycerate dehydrogenase</fullName>
        <ecNumber evidence="10">1.1.1.95</ecNumber>
    </recommendedName>
</protein>
<gene>
    <name evidence="15" type="primary">serA</name>
    <name evidence="15" type="ORF">AMPC_12040</name>
</gene>
<evidence type="ECO:0000256" key="3">
    <source>
        <dbReference type="ARBA" id="ARBA00005854"/>
    </source>
</evidence>
<dbReference type="Pfam" id="PF02826">
    <property type="entry name" value="2-Hacid_dh_C"/>
    <property type="match status" value="1"/>
</dbReference>
<dbReference type="InterPro" id="IPR045865">
    <property type="entry name" value="ACT-like_dom_sf"/>
</dbReference>
<dbReference type="InterPro" id="IPR045626">
    <property type="entry name" value="PGDH_ASB_dom"/>
</dbReference>
<dbReference type="InterPro" id="IPR029753">
    <property type="entry name" value="D-isomer_DH_CS"/>
</dbReference>
<comment type="similarity">
    <text evidence="3 10">Belongs to the D-isomer specific 2-hydroxyacid dehydrogenase family.</text>
</comment>
<dbReference type="EC" id="1.1.1.95" evidence="10"/>
<dbReference type="InterPro" id="IPR029009">
    <property type="entry name" value="ASB_dom_sf"/>
</dbReference>
<dbReference type="InterPro" id="IPR006236">
    <property type="entry name" value="PGDH"/>
</dbReference>
<evidence type="ECO:0000256" key="8">
    <source>
        <dbReference type="ARBA" id="ARBA00048126"/>
    </source>
</evidence>
<dbReference type="SUPFAM" id="SSF52283">
    <property type="entry name" value="Formate/glycerate dehydrogenase catalytic domain-like"/>
    <property type="match status" value="1"/>
</dbReference>
<comment type="catalytic activity">
    <reaction evidence="9 10">
        <text>(2R)-3-phosphoglycerate + NAD(+) = 3-phosphooxypyruvate + NADH + H(+)</text>
        <dbReference type="Rhea" id="RHEA:12641"/>
        <dbReference type="ChEBI" id="CHEBI:15378"/>
        <dbReference type="ChEBI" id="CHEBI:18110"/>
        <dbReference type="ChEBI" id="CHEBI:57540"/>
        <dbReference type="ChEBI" id="CHEBI:57945"/>
        <dbReference type="ChEBI" id="CHEBI:58272"/>
        <dbReference type="EC" id="1.1.1.95"/>
    </reaction>
</comment>
<evidence type="ECO:0000256" key="5">
    <source>
        <dbReference type="ARBA" id="ARBA00023002"/>
    </source>
</evidence>
<evidence type="ECO:0000256" key="1">
    <source>
        <dbReference type="ARBA" id="ARBA00003800"/>
    </source>
</evidence>
<accession>A0ABN6N4X3</accession>
<dbReference type="Pfam" id="PF19304">
    <property type="entry name" value="PGDH_inter"/>
    <property type="match status" value="1"/>
</dbReference>
<name>A0ABN6N4X3_9BACT</name>
<dbReference type="InterPro" id="IPR006139">
    <property type="entry name" value="D-isomer_2_OHA_DH_cat_dom"/>
</dbReference>
<keyword evidence="6 10" id="KW-0520">NAD</keyword>
<dbReference type="Gene3D" id="3.40.50.720">
    <property type="entry name" value="NAD(P)-binding Rossmann-like Domain"/>
    <property type="match status" value="2"/>
</dbReference>
<comment type="catalytic activity">
    <reaction evidence="8">
        <text>(R)-2-hydroxyglutarate + NAD(+) = 2-oxoglutarate + NADH + H(+)</text>
        <dbReference type="Rhea" id="RHEA:49612"/>
        <dbReference type="ChEBI" id="CHEBI:15378"/>
        <dbReference type="ChEBI" id="CHEBI:15801"/>
        <dbReference type="ChEBI" id="CHEBI:16810"/>
        <dbReference type="ChEBI" id="CHEBI:57540"/>
        <dbReference type="ChEBI" id="CHEBI:57945"/>
        <dbReference type="EC" id="1.1.1.399"/>
    </reaction>
</comment>
<dbReference type="Proteomes" id="UP001162734">
    <property type="component" value="Chromosome"/>
</dbReference>
<evidence type="ECO:0000256" key="7">
    <source>
        <dbReference type="ARBA" id="ARBA00023299"/>
    </source>
</evidence>
<organism evidence="15 16">
    <name type="scientific">Anaeromyxobacter paludicola</name>
    <dbReference type="NCBI Taxonomy" id="2918171"/>
    <lineage>
        <taxon>Bacteria</taxon>
        <taxon>Pseudomonadati</taxon>
        <taxon>Myxococcota</taxon>
        <taxon>Myxococcia</taxon>
        <taxon>Myxococcales</taxon>
        <taxon>Cystobacterineae</taxon>
        <taxon>Anaeromyxobacteraceae</taxon>
        <taxon>Anaeromyxobacter</taxon>
    </lineage>
</organism>
<evidence type="ECO:0000313" key="15">
    <source>
        <dbReference type="EMBL" id="BDG08091.1"/>
    </source>
</evidence>
<keyword evidence="5 10" id="KW-0560">Oxidoreductase</keyword>
<dbReference type="SUPFAM" id="SSF55021">
    <property type="entry name" value="ACT-like"/>
    <property type="match status" value="1"/>
</dbReference>
<feature type="domain" description="D-isomer specific 2-hydroxyacid dehydrogenase catalytic" evidence="11">
    <location>
        <begin position="5"/>
        <end position="314"/>
    </location>
</feature>
<feature type="domain" description="D-3-phosphoglycerate dehydrogenase ASB" evidence="14">
    <location>
        <begin position="326"/>
        <end position="446"/>
    </location>
</feature>
<evidence type="ECO:0000256" key="9">
    <source>
        <dbReference type="ARBA" id="ARBA00048731"/>
    </source>
</evidence>
<keyword evidence="7 10" id="KW-0718">Serine biosynthesis</keyword>
<dbReference type="PROSITE" id="PS00670">
    <property type="entry name" value="D_2_HYDROXYACID_DH_2"/>
    <property type="match status" value="1"/>
</dbReference>
<evidence type="ECO:0000256" key="4">
    <source>
        <dbReference type="ARBA" id="ARBA00021582"/>
    </source>
</evidence>
<evidence type="ECO:0000259" key="14">
    <source>
        <dbReference type="Pfam" id="PF19304"/>
    </source>
</evidence>
<dbReference type="InterPro" id="IPR036291">
    <property type="entry name" value="NAD(P)-bd_dom_sf"/>
</dbReference>
<dbReference type="SUPFAM" id="SSF51735">
    <property type="entry name" value="NAD(P)-binding Rossmann-fold domains"/>
    <property type="match status" value="1"/>
</dbReference>
<proteinExistence type="inferred from homology"/>
<comment type="pathway">
    <text evidence="2 10">Amino-acid biosynthesis; L-serine biosynthesis; L-serine from 3-phospho-D-glycerate: step 1/3.</text>
</comment>
<evidence type="ECO:0000259" key="12">
    <source>
        <dbReference type="Pfam" id="PF01842"/>
    </source>
</evidence>
<evidence type="ECO:0000256" key="2">
    <source>
        <dbReference type="ARBA" id="ARBA00005216"/>
    </source>
</evidence>
<feature type="domain" description="D-isomer specific 2-hydroxyacid dehydrogenase NAD-binding" evidence="13">
    <location>
        <begin position="107"/>
        <end position="282"/>
    </location>
</feature>
<evidence type="ECO:0000259" key="11">
    <source>
        <dbReference type="Pfam" id="PF00389"/>
    </source>
</evidence>
<reference evidence="16" key="1">
    <citation type="journal article" date="2022" name="Int. J. Syst. Evol. Microbiol.">
        <title>Anaeromyxobacter oryzae sp. nov., Anaeromyxobacter diazotrophicus sp. nov. and Anaeromyxobacter paludicola sp. nov., isolated from paddy soils.</title>
        <authorList>
            <person name="Itoh H."/>
            <person name="Xu Z."/>
            <person name="Mise K."/>
            <person name="Masuda Y."/>
            <person name="Ushijima N."/>
            <person name="Hayakawa C."/>
            <person name="Shiratori Y."/>
            <person name="Senoo K."/>
        </authorList>
    </citation>
    <scope>NUCLEOTIDE SEQUENCE [LARGE SCALE GENOMIC DNA]</scope>
    <source>
        <strain evidence="16">Red630</strain>
    </source>
</reference>
<dbReference type="InterPro" id="IPR002912">
    <property type="entry name" value="ACT_dom"/>
</dbReference>
<dbReference type="RefSeq" id="WP_248345251.1">
    <property type="nucleotide sequence ID" value="NZ_AP025592.1"/>
</dbReference>
<dbReference type="Gene3D" id="3.30.1330.90">
    <property type="entry name" value="D-3-phosphoglycerate dehydrogenase, domain 3"/>
    <property type="match status" value="1"/>
</dbReference>
<dbReference type="Pfam" id="PF01842">
    <property type="entry name" value="ACT"/>
    <property type="match status" value="1"/>
</dbReference>
<evidence type="ECO:0000259" key="13">
    <source>
        <dbReference type="Pfam" id="PF02826"/>
    </source>
</evidence>
<dbReference type="Gene3D" id="3.30.70.260">
    <property type="match status" value="1"/>
</dbReference>
<dbReference type="Pfam" id="PF00389">
    <property type="entry name" value="2-Hacid_dh"/>
    <property type="match status" value="1"/>
</dbReference>
<evidence type="ECO:0000256" key="10">
    <source>
        <dbReference type="RuleBase" id="RU363003"/>
    </source>
</evidence>
<dbReference type="PROSITE" id="PS00671">
    <property type="entry name" value="D_2_HYDROXYACID_DH_3"/>
    <property type="match status" value="1"/>
</dbReference>
<dbReference type="SUPFAM" id="SSF143548">
    <property type="entry name" value="Serine metabolism enzymes domain"/>
    <property type="match status" value="1"/>
</dbReference>
<dbReference type="InterPro" id="IPR050857">
    <property type="entry name" value="D-2-hydroxyacid_DH"/>
</dbReference>
<comment type="function">
    <text evidence="1">Catalyzes the reversible oxidation of 3-phospho-D-glycerate to 3-phosphonooxypyruvate, the first step of the phosphorylated L-serine biosynthesis pathway. Also catalyzes the reversible oxidation of 2-hydroxyglutarate to 2-oxoglutarate.</text>
</comment>
<dbReference type="CDD" id="cd04902">
    <property type="entry name" value="ACT_3PGDH-xct"/>
    <property type="match status" value="1"/>
</dbReference>
<keyword evidence="16" id="KW-1185">Reference proteome</keyword>
<evidence type="ECO:0000313" key="16">
    <source>
        <dbReference type="Proteomes" id="UP001162734"/>
    </source>
</evidence>
<sequence>MPNRVLVADDLSAEGIRILREAGLEVDVKVGLPPDALADLIGDYDALAVRSATKVTAKLLERAARLKVVGRAGVGVDNVDLDAATRRGVVVMNTPGGSSVTVAELTVAHILALARHVAQATASVKGGKWEKKRFQGRELAGKTLGVVGIGNIGSIVVNRCRAFGMRAVAYDPFISADAAARLGVTPVTLDELWAQADVVSLHVPLTEQTRNLVSADVLRRLRPGALLVNCARGGLVDEAALAEALAEGRLGGAAFDVFEKEPPAPDHPLLRSERFICTPHIGASTEEAQAAVAVGIAEQLAAYLARGEVKNAVNLPAVSPEALERVGPYLELALRLGSLAAQLGLGLGGVEEVKVEFAGELASAPQRPLTARVLRGLFQHFLEEPVNEVSAPAVARDRGIAVREERSADAEDYVSLLTVRLRGQAREVVVSGTVFGRKEPRVVRVNQFRLAAEPEGDLVICENDDAPGVVGNLGVALGEAGVNIARIALARADDRSAAFCLLNVDSPPGPELLERLRRLPHVRSVRVARI</sequence>
<dbReference type="PANTHER" id="PTHR42789">
    <property type="entry name" value="D-ISOMER SPECIFIC 2-HYDROXYACID DEHYDROGENASE FAMILY PROTEIN (AFU_ORTHOLOGUE AFUA_6G10090)"/>
    <property type="match status" value="1"/>
</dbReference>
<feature type="domain" description="ACT" evidence="12">
    <location>
        <begin position="459"/>
        <end position="520"/>
    </location>
</feature>